<evidence type="ECO:0000313" key="2">
    <source>
        <dbReference type="Proteomes" id="UP000647241"/>
    </source>
</evidence>
<name>A0A917M0S0_9BACT</name>
<dbReference type="AlphaFoldDB" id="A0A917M0S0"/>
<reference evidence="1" key="1">
    <citation type="journal article" date="2014" name="Int. J. Syst. Evol. Microbiol.">
        <title>Complete genome sequence of Corynebacterium casei LMG S-19264T (=DSM 44701T), isolated from a smear-ripened cheese.</title>
        <authorList>
            <consortium name="US DOE Joint Genome Institute (JGI-PGF)"/>
            <person name="Walter F."/>
            <person name="Albersmeier A."/>
            <person name="Kalinowski J."/>
            <person name="Ruckert C."/>
        </authorList>
    </citation>
    <scope>NUCLEOTIDE SEQUENCE</scope>
    <source>
        <strain evidence="1">CGMCC 1.12997</strain>
    </source>
</reference>
<evidence type="ECO:0000313" key="1">
    <source>
        <dbReference type="EMBL" id="GGG67857.1"/>
    </source>
</evidence>
<proteinExistence type="predicted"/>
<dbReference type="RefSeq" id="WP_188552756.1">
    <property type="nucleotide sequence ID" value="NZ_BMGT01000001.1"/>
</dbReference>
<keyword evidence="2" id="KW-1185">Reference proteome</keyword>
<dbReference type="Proteomes" id="UP000647241">
    <property type="component" value="Unassembled WGS sequence"/>
</dbReference>
<comment type="caution">
    <text evidence="1">The sequence shown here is derived from an EMBL/GenBank/DDBJ whole genome shotgun (WGS) entry which is preliminary data.</text>
</comment>
<gene>
    <name evidence="1" type="ORF">GCM10011585_07220</name>
</gene>
<protein>
    <submittedName>
        <fullName evidence="1">Uncharacterized protein</fullName>
    </submittedName>
</protein>
<organism evidence="1 2">
    <name type="scientific">Edaphobacter dinghuensis</name>
    <dbReference type="NCBI Taxonomy" id="1560005"/>
    <lineage>
        <taxon>Bacteria</taxon>
        <taxon>Pseudomonadati</taxon>
        <taxon>Acidobacteriota</taxon>
        <taxon>Terriglobia</taxon>
        <taxon>Terriglobales</taxon>
        <taxon>Acidobacteriaceae</taxon>
        <taxon>Edaphobacter</taxon>
    </lineage>
</organism>
<reference evidence="1" key="2">
    <citation type="submission" date="2020-09" db="EMBL/GenBank/DDBJ databases">
        <authorList>
            <person name="Sun Q."/>
            <person name="Zhou Y."/>
        </authorList>
    </citation>
    <scope>NUCLEOTIDE SEQUENCE</scope>
    <source>
        <strain evidence="1">CGMCC 1.12997</strain>
    </source>
</reference>
<accession>A0A917M0S0</accession>
<sequence length="568" mass="63263">MTFQPPTILDIDRSLRDDFRRRVKDFGISVDATDPVLAVLFRTFAQQIETVYADTGRMRQSLLDELMAGLQLSQRLAHPAQTVVRFTSRSHRAKVLRAGTELNAKASTGERLTFGLDATIQVSAARIALALAYQDQQLQLLPGVETAESLQPYRPSIDPVKVNLGVQPALLIAIENLPPTLLRRHALFFELGPGSFLLREALRKEPWWIFNEDGTLDGTGLMRPRRANSGVYELGWQLEADWTAKSERELPEIPDGFYSGRQFIFPDMSEDRRLLCQVPKFLDGALAKICGRDMSNFLSTPRVWIKIPLPPGIPALRNAVNGIMLHAMTASNVFCRNQTVQFERDGRSIPVGHNSVGVREMLVAPLSVSSLANEPYEAGLRPRRDASVGWYELHNDRLTLHPGIDPNGQAQTAANVRLWLTNGSLGNRVGPGDITGFAHSATFDDISVSHVTAAAGGTNGDDYPSTQRRFAEALLSRGRIVTRADLEASTLSFDRRILAVEVRSQIERQPEGLRRMERLWVTLDEDGFTEPEVELPVLQQGLESYLKQRLIQGILLEVRFEWSGGTAP</sequence>
<dbReference type="EMBL" id="BMGT01000001">
    <property type="protein sequence ID" value="GGG67857.1"/>
    <property type="molecule type" value="Genomic_DNA"/>
</dbReference>